<dbReference type="GO" id="GO:0031177">
    <property type="term" value="F:phosphopantetheine binding"/>
    <property type="evidence" value="ECO:0007669"/>
    <property type="project" value="InterPro"/>
</dbReference>
<evidence type="ECO:0000256" key="2">
    <source>
        <dbReference type="ARBA" id="ARBA00022553"/>
    </source>
</evidence>
<dbReference type="Pfam" id="PF08659">
    <property type="entry name" value="KR"/>
    <property type="match status" value="1"/>
</dbReference>
<dbReference type="eggNOG" id="KOG1202">
    <property type="taxonomic scope" value="Eukaryota"/>
</dbReference>
<dbReference type="InterPro" id="IPR014043">
    <property type="entry name" value="Acyl_transferase_dom"/>
</dbReference>
<dbReference type="PROSITE" id="PS50075">
    <property type="entry name" value="CARRIER"/>
    <property type="match status" value="1"/>
</dbReference>
<dbReference type="InterPro" id="IPR013217">
    <property type="entry name" value="Methyltransf_12"/>
</dbReference>
<keyword evidence="2" id="KW-0597">Phosphoprotein</keyword>
<dbReference type="EMBL" id="KB705642">
    <property type="protein sequence ID" value="EMR71476.1"/>
    <property type="molecule type" value="Genomic_DNA"/>
</dbReference>
<dbReference type="SUPFAM" id="SSF53901">
    <property type="entry name" value="Thiolase-like"/>
    <property type="match status" value="1"/>
</dbReference>
<evidence type="ECO:0000256" key="7">
    <source>
        <dbReference type="ARBA" id="ARBA00023315"/>
    </source>
</evidence>
<dbReference type="Gene3D" id="3.40.50.720">
    <property type="entry name" value="NAD(P)-binding Rossmann-like Domain"/>
    <property type="match status" value="1"/>
</dbReference>
<dbReference type="InterPro" id="IPR014030">
    <property type="entry name" value="Ketoacyl_synth_N"/>
</dbReference>
<feature type="active site" description="Proton donor; for dehydratase activity" evidence="8">
    <location>
        <position position="1187"/>
    </location>
</feature>
<keyword evidence="4" id="KW-0521">NADP</keyword>
<dbReference type="GO" id="GO:0016491">
    <property type="term" value="F:oxidoreductase activity"/>
    <property type="evidence" value="ECO:0007669"/>
    <property type="project" value="UniProtKB-KW"/>
</dbReference>
<dbReference type="InterPro" id="IPR049900">
    <property type="entry name" value="PKS_mFAS_DH"/>
</dbReference>
<dbReference type="KEGG" id="ela:UCREL1_1496"/>
<feature type="domain" description="PKS/mFAS DH" evidence="11">
    <location>
        <begin position="949"/>
        <end position="1275"/>
    </location>
</feature>
<dbReference type="Pfam" id="PF00109">
    <property type="entry name" value="ketoacyl-synt"/>
    <property type="match status" value="1"/>
</dbReference>
<evidence type="ECO:0000256" key="5">
    <source>
        <dbReference type="ARBA" id="ARBA00023002"/>
    </source>
</evidence>
<feature type="domain" description="Carrier" evidence="9">
    <location>
        <begin position="2332"/>
        <end position="2409"/>
    </location>
</feature>
<dbReference type="Gene3D" id="1.10.1200.10">
    <property type="entry name" value="ACP-like"/>
    <property type="match status" value="1"/>
</dbReference>
<evidence type="ECO:0000313" key="13">
    <source>
        <dbReference type="Proteomes" id="UP000012174"/>
    </source>
</evidence>
<evidence type="ECO:0000259" key="11">
    <source>
        <dbReference type="PROSITE" id="PS52019"/>
    </source>
</evidence>
<dbReference type="InterPro" id="IPR018201">
    <property type="entry name" value="Ketoacyl_synth_AS"/>
</dbReference>
<dbReference type="SMART" id="SM00822">
    <property type="entry name" value="PKS_KR"/>
    <property type="match status" value="1"/>
</dbReference>
<dbReference type="Pfam" id="PF16197">
    <property type="entry name" value="KAsynt_C_assoc"/>
    <property type="match status" value="1"/>
</dbReference>
<evidence type="ECO:0000256" key="3">
    <source>
        <dbReference type="ARBA" id="ARBA00022679"/>
    </source>
</evidence>
<dbReference type="PROSITE" id="PS52019">
    <property type="entry name" value="PKS_MFAS_DH"/>
    <property type="match status" value="1"/>
</dbReference>
<dbReference type="Pfam" id="PF23297">
    <property type="entry name" value="ACP_SdgA_C"/>
    <property type="match status" value="1"/>
</dbReference>
<dbReference type="STRING" id="1287681.M7TNJ2"/>
<keyword evidence="3" id="KW-0808">Transferase</keyword>
<dbReference type="InterPro" id="IPR009081">
    <property type="entry name" value="PP-bd_ACP"/>
</dbReference>
<dbReference type="Gene3D" id="3.30.70.3290">
    <property type="match status" value="1"/>
</dbReference>
<dbReference type="Pfam" id="PF00698">
    <property type="entry name" value="Acyl_transf_1"/>
    <property type="match status" value="1"/>
</dbReference>
<dbReference type="Pfam" id="PF13602">
    <property type="entry name" value="ADH_zinc_N_2"/>
    <property type="match status" value="1"/>
</dbReference>
<gene>
    <name evidence="12" type="ORF">UCREL1_1496</name>
</gene>
<keyword evidence="1" id="KW-0596">Phosphopantetheine</keyword>
<dbReference type="Gene3D" id="3.90.180.10">
    <property type="entry name" value="Medium-chain alcohol dehydrogenases, catalytic domain"/>
    <property type="match status" value="1"/>
</dbReference>
<keyword evidence="7" id="KW-0012">Acyltransferase</keyword>
<feature type="region of interest" description="C-terminal hotdog fold" evidence="8">
    <location>
        <begin position="1118"/>
        <end position="1275"/>
    </location>
</feature>
<dbReference type="InterPro" id="IPR001227">
    <property type="entry name" value="Ac_transferase_dom_sf"/>
</dbReference>
<dbReference type="OrthoDB" id="329835at2759"/>
<dbReference type="SMART" id="SM00827">
    <property type="entry name" value="PKS_AT"/>
    <property type="match status" value="1"/>
</dbReference>
<dbReference type="Gene3D" id="3.40.50.150">
    <property type="entry name" value="Vaccinia Virus protein VP39"/>
    <property type="match status" value="1"/>
</dbReference>
<dbReference type="SMART" id="SM00825">
    <property type="entry name" value="PKS_KS"/>
    <property type="match status" value="1"/>
</dbReference>
<dbReference type="SUPFAM" id="SSF53335">
    <property type="entry name" value="S-adenosyl-L-methionine-dependent methyltransferases"/>
    <property type="match status" value="1"/>
</dbReference>
<keyword evidence="5" id="KW-0560">Oxidoreductase</keyword>
<evidence type="ECO:0000256" key="4">
    <source>
        <dbReference type="ARBA" id="ARBA00022857"/>
    </source>
</evidence>
<dbReference type="HOGENOM" id="CLU_000022_31_0_1"/>
<dbReference type="SUPFAM" id="SSF55048">
    <property type="entry name" value="Probable ACP-binding domain of malonyl-CoA ACP transacylase"/>
    <property type="match status" value="1"/>
</dbReference>
<dbReference type="GO" id="GO:0004312">
    <property type="term" value="F:fatty acid synthase activity"/>
    <property type="evidence" value="ECO:0007669"/>
    <property type="project" value="TreeGrafter"/>
</dbReference>
<dbReference type="OMA" id="REHCCGQ"/>
<evidence type="ECO:0000259" key="9">
    <source>
        <dbReference type="PROSITE" id="PS50075"/>
    </source>
</evidence>
<dbReference type="GO" id="GO:0004315">
    <property type="term" value="F:3-oxoacyl-[acyl-carrier-protein] synthase activity"/>
    <property type="evidence" value="ECO:0007669"/>
    <property type="project" value="InterPro"/>
</dbReference>
<dbReference type="Pfam" id="PF02801">
    <property type="entry name" value="Ketoacyl-synt_C"/>
    <property type="match status" value="1"/>
</dbReference>
<feature type="active site" description="Proton acceptor; for dehydratase activity" evidence="8">
    <location>
        <position position="982"/>
    </location>
</feature>
<dbReference type="SMART" id="SM00829">
    <property type="entry name" value="PKS_ER"/>
    <property type="match status" value="1"/>
</dbReference>
<dbReference type="InterPro" id="IPR036291">
    <property type="entry name" value="NAD(P)-bd_dom_sf"/>
</dbReference>
<dbReference type="SMART" id="SM00823">
    <property type="entry name" value="PKS_PP"/>
    <property type="match status" value="1"/>
</dbReference>
<dbReference type="SUPFAM" id="SSF51735">
    <property type="entry name" value="NAD(P)-binding Rossmann-fold domains"/>
    <property type="match status" value="2"/>
</dbReference>
<dbReference type="Pfam" id="PF08240">
    <property type="entry name" value="ADH_N"/>
    <property type="match status" value="1"/>
</dbReference>
<dbReference type="Pfam" id="PF14765">
    <property type="entry name" value="PS-DH"/>
    <property type="match status" value="1"/>
</dbReference>
<dbReference type="InterPro" id="IPR020843">
    <property type="entry name" value="ER"/>
</dbReference>
<dbReference type="InterPro" id="IPR020841">
    <property type="entry name" value="PKS_Beta-ketoAc_synthase_dom"/>
</dbReference>
<dbReference type="InterPro" id="IPR016035">
    <property type="entry name" value="Acyl_Trfase/lysoPLipase"/>
</dbReference>
<dbReference type="CDD" id="cd00833">
    <property type="entry name" value="PKS"/>
    <property type="match status" value="1"/>
</dbReference>
<dbReference type="SMART" id="SM00826">
    <property type="entry name" value="PKS_DH"/>
    <property type="match status" value="1"/>
</dbReference>
<dbReference type="InterPro" id="IPR042104">
    <property type="entry name" value="PKS_dehydratase_sf"/>
</dbReference>
<keyword evidence="13" id="KW-1185">Reference proteome</keyword>
<dbReference type="Gene3D" id="3.40.47.10">
    <property type="match status" value="1"/>
</dbReference>
<dbReference type="InterPro" id="IPR032821">
    <property type="entry name" value="PKS_assoc"/>
</dbReference>
<reference evidence="13" key="1">
    <citation type="journal article" date="2013" name="Genome Announc.">
        <title>Draft genome sequence of the grapevine dieback fungus Eutypa lata UCR-EL1.</title>
        <authorList>
            <person name="Blanco-Ulate B."/>
            <person name="Rolshausen P.E."/>
            <person name="Cantu D."/>
        </authorList>
    </citation>
    <scope>NUCLEOTIDE SEQUENCE [LARGE SCALE GENOMIC DNA]</scope>
    <source>
        <strain evidence="13">UCR-EL1</strain>
    </source>
</reference>
<dbReference type="Gene3D" id="3.10.129.110">
    <property type="entry name" value="Polyketide synthase dehydratase"/>
    <property type="match status" value="1"/>
</dbReference>
<dbReference type="InterPro" id="IPR011032">
    <property type="entry name" value="GroES-like_sf"/>
</dbReference>
<dbReference type="Proteomes" id="UP000012174">
    <property type="component" value="Unassembled WGS sequence"/>
</dbReference>
<dbReference type="PROSITE" id="PS52004">
    <property type="entry name" value="KS3_2"/>
    <property type="match status" value="1"/>
</dbReference>
<sequence>MTEPIAVIGLDAKYPCDGDTPEQFYEFLVAGRSARGPVPPERYNAAAFWHPDNHRDGVIGSKEGHFINANVKAFDAPFFSITPAEAASLDPQQRMLLECVYTALENSGLSMDAVQGSQTGVYAGAFIWDYRDVLIKDVDAPMMYTGSGTIASTLAGRVSWFYDFQGPAMSIDTACSSSMVALHQAIVGLKAGDCDMAIACGANLILSPEMALELNALGVLNPDGVSYSFDERANGYGRSEGIGAIVLKRMSDALRDGDTIRAVIRNSGANHDGHSPGLTAPAKESQAALMRKTYAQAGLDPSETRFFEAHGTGTPVGDPIEAGAISEMFTSYRSPEEPLYVGAVKSNIGHSEGASGIASVIKSILTLEGGIIPANVWFENRNSKIPEEWHLQFPTKALPFPQTKTGLRRLSINSFGVSGTNAHIVMDDALHFLKEHGYVAPHRTIEAPRLSGTGSITKPVMTNGNQVTTPLQLFVLSSHDQDGVSRLCETYKKYLPSISDPLYNLSYTLAAKRSHLNWRTAIIANSVESLQDALAEKQQVTRVAAEPGLAFVFTGQGAQWARMGAELMHYPVFRDSIESADAYFKTLGSSWSLVDEISKVAEQSRVNEAEFSQPLCTALQVGLVDLLASWKVSPRAVTGHSSGEIAAAYAAGAISSESAWKISYWRGNLSAKLTRSDTQPKSTMAAVGLELEKAAEAIDRVNKSGFEDAGKLTVACMNSKSSYTISGDAAQIEALVQMLSNEKIFARKLTVEMAYHSRYMEPMSAEYTKEMGEIQPGSCTSDSPAPQFFSSTYGTIVDTSKLRDAAYWAKNLVSPVRFHESVTAMLQAMSSVDGETSQSHLITDVLEVGPHAALKGPLRNIVDDVRGNGAVRYYSILKRGESDLASALQGAGSLFTRGIQVDIVKVNAVDGVKPSMMIDLPRYPFNHSKEYWYESRLSRNFRNRAYPRHELLGAPVNDWDGKHDAIWRNWIRLSENPWIEQHTISGSCLYPAAGMLVMAIEGSKQLAKRSNPGKALKGFRFREVSFHSALRVPDGSMGVESHLYLRPVKQAARETSASPWLEFQVCTAQDDDEWREHCRGQVLVEYEEAKTIVDGGLEDQLLQERCNKSIDEAREKCTTEVASKKIYDAWKDVGLVFGPTFQTVSDALVDHESGTVIAKVNSTIPILKKLVPHGYVQPHVIHPTTLDGALQVSLTPIIANPTRKQKNAVVLTFVDNLWVSSGPHPEDGYTVCAETEPHGRKEFEMTCTAVDRRTRQPMVLVSGLVVTEVNSDEDLMESATDLKNQAWNIEWKPDPELLSLGELKRAFGVTGGLQKYLDALAHKNPAMKILEVGAGAGTGATKDTLSTLGRRYIQYDVTDPSPVDFNEARKRFPDNRVRFQVLDSEHDPVPQGFETGTYDAVLATASLDSANIDKALGNFLGLLKPKGKFILAVTEGADSEKVWGTHLINCGFTGLDAVFHDQDLLVMVSSAPSKDDKDTHLVPSTASSYYIVADPASDLQQRLADRLSSELSVRGQKPTRGTISQYAQFSATVSEDVLSGSTCILLAELEAGLLASVTEDVLTALKRMMNGKRLLWVNKDGTPDTDLVTGFATCIRLERPELDFVILTFQPEASVDMVVEKVLEVDTAVTENEGPIETSYKVVDGLVNIPRLVEDSPVTQHINQQTLAAEIADAEFGADPSRSLRLQIQNIGLLDSLYFDDDPLHATPLADTEVEFETMATAVNFKDLAVMLGKIQETPVGLEAAGIVTRVGSGVTRFKAGDRVFGFAFRGAFSSHVRALEGTIAHMPYHLSFAEAAVIPIVYTTAYACLYDIGELGTRARRGRKSTVLIHAAAGGVGQAAIQFAQREGAEIFATVGSLEKRDFIEKTYGLPRDHIFSSRDLTFKSGIMRMTKGRGVDIAINSLAGDMLRATWECVAPFGRFAEIGLTDIESRARISMGTFARGARFEAIELNYMQQTDMERIEDLFQRAIDSVLGQGLKRTTPITRYSLSQVQDALRHMQSGKHIGKLVIERHDTDVVPVAQLRKPVSKFSPDATYVVSGGFGGLGQEIIRWMVNRDAKNLIVTSRRGAVDESATSLVASLQREGVKIAAPACDITDKKALAQVISSCLSEMPPVRGCVQASTVLNDNTFSNMTLDAWQKTLGAKVSGTWNLWETLTSTNADSTLDFFVMFSSMASIIGNPGQTNYAAGNSYQDALARCLSAQGHNVVALNVPMMNDAGMVATKPLLMEYLFSIGWSHMSAEELIAALDYYCRPLENKLRAEQSQCVPRLWLPRYSAAEGAVQPTWQQEPRFNHMILNGLDTDSSASAAGKAGSGKGSAAALLGAAKSQQEAKEIVLDALMEKLTKVLSVEKAELDAARPMNWYGVDSLVAVELRTWMAKEIGTDVSVFEMTSGQRIGQLAAKAAGTSRFVKVSAET</sequence>
<feature type="region of interest" description="N-terminal hotdog fold" evidence="8">
    <location>
        <begin position="949"/>
        <end position="1089"/>
    </location>
</feature>
<dbReference type="InterPro" id="IPR020806">
    <property type="entry name" value="PKS_PP-bd"/>
</dbReference>
<dbReference type="InterPro" id="IPR020807">
    <property type="entry name" value="PKS_DH"/>
</dbReference>
<dbReference type="CDD" id="cd08954">
    <property type="entry name" value="KR_1_FAS_SDR_x"/>
    <property type="match status" value="1"/>
</dbReference>
<dbReference type="InterPro" id="IPR013968">
    <property type="entry name" value="PKS_KR"/>
</dbReference>
<dbReference type="InterPro" id="IPR049552">
    <property type="entry name" value="PKS_DH_N"/>
</dbReference>
<dbReference type="PROSITE" id="PS00606">
    <property type="entry name" value="KS3_1"/>
    <property type="match status" value="1"/>
</dbReference>
<feature type="domain" description="Ketosynthase family 3 (KS3)" evidence="10">
    <location>
        <begin position="2"/>
        <end position="428"/>
    </location>
</feature>
<dbReference type="PANTHER" id="PTHR43775">
    <property type="entry name" value="FATTY ACID SYNTHASE"/>
    <property type="match status" value="1"/>
</dbReference>
<dbReference type="SUPFAM" id="SSF50129">
    <property type="entry name" value="GroES-like"/>
    <property type="match status" value="1"/>
</dbReference>
<dbReference type="Pfam" id="PF21089">
    <property type="entry name" value="PKS_DH_N"/>
    <property type="match status" value="1"/>
</dbReference>
<dbReference type="InterPro" id="IPR016039">
    <property type="entry name" value="Thiolase-like"/>
</dbReference>
<evidence type="ECO:0000256" key="8">
    <source>
        <dbReference type="PROSITE-ProRule" id="PRU01363"/>
    </source>
</evidence>
<dbReference type="SUPFAM" id="SSF47336">
    <property type="entry name" value="ACP-like"/>
    <property type="match status" value="1"/>
</dbReference>
<dbReference type="SUPFAM" id="SSF52151">
    <property type="entry name" value="FabD/lysophospholipase-like"/>
    <property type="match status" value="1"/>
</dbReference>
<protein>
    <submittedName>
        <fullName evidence="12">Putative polyketide synthase protein</fullName>
    </submittedName>
</protein>
<dbReference type="Gene3D" id="3.40.366.10">
    <property type="entry name" value="Malonyl-Coenzyme A Acyl Carrier Protein, domain 2"/>
    <property type="match status" value="1"/>
</dbReference>
<dbReference type="Pfam" id="PF08242">
    <property type="entry name" value="Methyltransf_12"/>
    <property type="match status" value="1"/>
</dbReference>
<dbReference type="InterPro" id="IPR036736">
    <property type="entry name" value="ACP-like_sf"/>
</dbReference>
<evidence type="ECO:0000256" key="1">
    <source>
        <dbReference type="ARBA" id="ARBA00022450"/>
    </source>
</evidence>
<dbReference type="CDD" id="cd05195">
    <property type="entry name" value="enoyl_red"/>
    <property type="match status" value="1"/>
</dbReference>
<dbReference type="InterPro" id="IPR029063">
    <property type="entry name" value="SAM-dependent_MTases_sf"/>
</dbReference>
<dbReference type="InterPro" id="IPR057326">
    <property type="entry name" value="KR_dom"/>
</dbReference>
<evidence type="ECO:0000259" key="10">
    <source>
        <dbReference type="PROSITE" id="PS52004"/>
    </source>
</evidence>
<dbReference type="GO" id="GO:0044550">
    <property type="term" value="P:secondary metabolite biosynthetic process"/>
    <property type="evidence" value="ECO:0007669"/>
    <property type="project" value="UniProtKB-ARBA"/>
</dbReference>
<evidence type="ECO:0000313" key="12">
    <source>
        <dbReference type="EMBL" id="EMR71476.1"/>
    </source>
</evidence>
<dbReference type="CDD" id="cd02440">
    <property type="entry name" value="AdoMet_MTases"/>
    <property type="match status" value="1"/>
</dbReference>
<keyword evidence="6" id="KW-0511">Multifunctional enzyme</keyword>
<name>M7TNJ2_EUTLA</name>
<dbReference type="InterPro" id="IPR049551">
    <property type="entry name" value="PKS_DH_C"/>
</dbReference>
<dbReference type="InterPro" id="IPR016036">
    <property type="entry name" value="Malonyl_transacylase_ACP-bd"/>
</dbReference>
<organism evidence="12 13">
    <name type="scientific">Eutypa lata (strain UCR-EL1)</name>
    <name type="common">Grapevine dieback disease fungus</name>
    <name type="synonym">Eutypa armeniacae</name>
    <dbReference type="NCBI Taxonomy" id="1287681"/>
    <lineage>
        <taxon>Eukaryota</taxon>
        <taxon>Fungi</taxon>
        <taxon>Dikarya</taxon>
        <taxon>Ascomycota</taxon>
        <taxon>Pezizomycotina</taxon>
        <taxon>Sordariomycetes</taxon>
        <taxon>Xylariomycetidae</taxon>
        <taxon>Xylariales</taxon>
        <taxon>Diatrypaceae</taxon>
        <taxon>Eutypa</taxon>
    </lineage>
</organism>
<dbReference type="InterPro" id="IPR050091">
    <property type="entry name" value="PKS_NRPS_Biosynth_Enz"/>
</dbReference>
<evidence type="ECO:0000256" key="6">
    <source>
        <dbReference type="ARBA" id="ARBA00023268"/>
    </source>
</evidence>
<accession>M7TNJ2</accession>
<dbReference type="InterPro" id="IPR014031">
    <property type="entry name" value="Ketoacyl_synth_C"/>
</dbReference>
<proteinExistence type="predicted"/>
<dbReference type="GO" id="GO:0006633">
    <property type="term" value="P:fatty acid biosynthetic process"/>
    <property type="evidence" value="ECO:0007669"/>
    <property type="project" value="InterPro"/>
</dbReference>
<dbReference type="InterPro" id="IPR013154">
    <property type="entry name" value="ADH-like_N"/>
</dbReference>
<dbReference type="PANTHER" id="PTHR43775:SF29">
    <property type="entry name" value="ASPERFURANONE POLYKETIDE SYNTHASE AFOG-RELATED"/>
    <property type="match status" value="1"/>
</dbReference>